<dbReference type="InterPro" id="IPR051643">
    <property type="entry name" value="Transcr_Reg_ZincFinger"/>
</dbReference>
<keyword evidence="5" id="KW-0539">Nucleus</keyword>
<feature type="region of interest" description="Disordered" evidence="7">
    <location>
        <begin position="88"/>
        <end position="114"/>
    </location>
</feature>
<dbReference type="InterPro" id="IPR013087">
    <property type="entry name" value="Znf_C2H2_type"/>
</dbReference>
<feature type="compositionally biased region" description="Low complexity" evidence="7">
    <location>
        <begin position="158"/>
        <end position="172"/>
    </location>
</feature>
<dbReference type="PANTHER" id="PTHR24396">
    <property type="entry name" value="ZINC FINGER PROTEIN"/>
    <property type="match status" value="1"/>
</dbReference>
<dbReference type="PANTHER" id="PTHR24396:SF29">
    <property type="entry name" value="PROTEIN WIZ ISOFORM X1"/>
    <property type="match status" value="1"/>
</dbReference>
<dbReference type="Pfam" id="PF23015">
    <property type="entry name" value="zf-WIZ"/>
    <property type="match status" value="1"/>
</dbReference>
<dbReference type="Proteomes" id="UP000694557">
    <property type="component" value="Unassembled WGS sequence"/>
</dbReference>
<feature type="compositionally biased region" description="Polar residues" evidence="7">
    <location>
        <begin position="666"/>
        <end position="675"/>
    </location>
</feature>
<feature type="compositionally biased region" description="Polar residues" evidence="7">
    <location>
        <begin position="104"/>
        <end position="113"/>
    </location>
</feature>
<dbReference type="Gene3D" id="3.30.160.60">
    <property type="entry name" value="Classic Zinc Finger"/>
    <property type="match status" value="1"/>
</dbReference>
<dbReference type="GO" id="GO:0000978">
    <property type="term" value="F:RNA polymerase II cis-regulatory region sequence-specific DNA binding"/>
    <property type="evidence" value="ECO:0007669"/>
    <property type="project" value="TreeGrafter"/>
</dbReference>
<dbReference type="Ensembl" id="ENSOKIT00005045359.1">
    <property type="protein sequence ID" value="ENSOKIP00005043036.1"/>
    <property type="gene ID" value="ENSOKIG00005018158.1"/>
</dbReference>
<feature type="region of interest" description="Disordered" evidence="7">
    <location>
        <begin position="360"/>
        <end position="413"/>
    </location>
</feature>
<dbReference type="SMART" id="SM00355">
    <property type="entry name" value="ZnF_C2H2"/>
    <property type="match status" value="6"/>
</dbReference>
<reference evidence="9" key="1">
    <citation type="submission" date="2025-08" db="UniProtKB">
        <authorList>
            <consortium name="Ensembl"/>
        </authorList>
    </citation>
    <scope>IDENTIFICATION</scope>
</reference>
<dbReference type="GeneTree" id="ENSGT00940000159979"/>
<dbReference type="InterPro" id="IPR055125">
    <property type="entry name" value="Wiz_C_Znf"/>
</dbReference>
<feature type="domain" description="C2H2-type" evidence="8">
    <location>
        <begin position="530"/>
        <end position="552"/>
    </location>
</feature>
<evidence type="ECO:0000256" key="3">
    <source>
        <dbReference type="ARBA" id="ARBA00022771"/>
    </source>
</evidence>
<dbReference type="GO" id="GO:0008270">
    <property type="term" value="F:zinc ion binding"/>
    <property type="evidence" value="ECO:0007669"/>
    <property type="project" value="UniProtKB-KW"/>
</dbReference>
<organism evidence="9 10">
    <name type="scientific">Oncorhynchus kisutch</name>
    <name type="common">Coho salmon</name>
    <name type="synonym">Salmo kisutch</name>
    <dbReference type="NCBI Taxonomy" id="8019"/>
    <lineage>
        <taxon>Eukaryota</taxon>
        <taxon>Metazoa</taxon>
        <taxon>Chordata</taxon>
        <taxon>Craniata</taxon>
        <taxon>Vertebrata</taxon>
        <taxon>Euteleostomi</taxon>
        <taxon>Actinopterygii</taxon>
        <taxon>Neopterygii</taxon>
        <taxon>Teleostei</taxon>
        <taxon>Protacanthopterygii</taxon>
        <taxon>Salmoniformes</taxon>
        <taxon>Salmonidae</taxon>
        <taxon>Salmoninae</taxon>
        <taxon>Oncorhynchus</taxon>
    </lineage>
</organism>
<feature type="region of interest" description="Disordered" evidence="7">
    <location>
        <begin position="255"/>
        <end position="302"/>
    </location>
</feature>
<gene>
    <name evidence="9" type="primary">LOC109865831</name>
</gene>
<sequence length="752" mass="81140">MSLDLHSHSYYFLCTTSSLPPLLPPSSLSCPSAPAPVMCEVCGTYFETRRGLSSHARLHLRQLGVAVSDNSGAPIDLLYQLIQDRDGSMHPPKPVYSSPKKTKGSGTLISQKESPLGGRVKVVTTPQNNISKVARKGTVLAKPRQSSMSSFLTAGKTPSPSGGASLASAKPAWAPQETDAPLTLAMDTNDEVHVCQLCGAWYESRKGLASHCRAHLRQFGITENTETKGGPIEFLYQIMEAEDLQPIASEGLNVYNPSMSSNSNKRPSGSGSSTSPARHKGSPSSSLHQPPSNKRPKPSASEGTFTCVLCGEEFENRKGLASHSRSHLRQLGVTDLLGKASAIDTVQQLVSSGVLAAAASVRPSNTTTKTPSQSPATARSPARSSANAHLSPLASSHNPRSKAKKGSTLVYPKPEPLEMELDVGFSSPLGGYSSSNGSQGSQKWAKNDQELMITCEFCGQFFDSRKALSCHARSHLRQLGVMWSVNESPIDLLRDILLKEGTVKEPFGPRLGAPVPLAERTVYDLGAGDACCELCGFDFENRTALASHARAHLRQLGVKEWRAEGVKASPIELLSAWIRRQPRKAAEIHRQYRDGDRNIRFKVSVTSSIINWVVRALNADCSRSKVTGGDGTLVISPSYRHSYAVPGRRVPKHTAHTEGAEGDGGSQQPPRSGNIPSLVPRPPSTPLVKQVGKEYTLKCRFCEAVFHGSQSVQEDWIRHLQKHILDLRFNKACPPPDPERPLVPAAVSLSSC</sequence>
<evidence type="ECO:0000256" key="1">
    <source>
        <dbReference type="ARBA" id="ARBA00004123"/>
    </source>
</evidence>
<evidence type="ECO:0000256" key="2">
    <source>
        <dbReference type="ARBA" id="ARBA00022723"/>
    </source>
</evidence>
<evidence type="ECO:0000259" key="8">
    <source>
        <dbReference type="PROSITE" id="PS50157"/>
    </source>
</evidence>
<protein>
    <submittedName>
        <fullName evidence="9">Protein Wiz-like</fullName>
    </submittedName>
</protein>
<evidence type="ECO:0000313" key="9">
    <source>
        <dbReference type="Ensembl" id="ENSOKIP00005043036.1"/>
    </source>
</evidence>
<feature type="region of interest" description="Disordered" evidence="7">
    <location>
        <begin position="645"/>
        <end position="686"/>
    </location>
</feature>
<comment type="subcellular location">
    <subcellularLocation>
        <location evidence="1">Nucleus</location>
    </subcellularLocation>
</comment>
<dbReference type="AlphaFoldDB" id="A0A8C7MBS4"/>
<accession>A0A8C7MBS4</accession>
<evidence type="ECO:0000256" key="6">
    <source>
        <dbReference type="PROSITE-ProRule" id="PRU00042"/>
    </source>
</evidence>
<evidence type="ECO:0000313" key="10">
    <source>
        <dbReference type="Proteomes" id="UP000694557"/>
    </source>
</evidence>
<feature type="domain" description="C2H2-type" evidence="8">
    <location>
        <begin position="305"/>
        <end position="327"/>
    </location>
</feature>
<feature type="compositionally biased region" description="Low complexity" evidence="7">
    <location>
        <begin position="370"/>
        <end position="388"/>
    </location>
</feature>
<dbReference type="InterPro" id="IPR036236">
    <property type="entry name" value="Znf_C2H2_sf"/>
</dbReference>
<evidence type="ECO:0000256" key="4">
    <source>
        <dbReference type="ARBA" id="ARBA00022833"/>
    </source>
</evidence>
<reference evidence="9" key="2">
    <citation type="submission" date="2025-09" db="UniProtKB">
        <authorList>
            <consortium name="Ensembl"/>
        </authorList>
    </citation>
    <scope>IDENTIFICATION</scope>
</reference>
<feature type="compositionally biased region" description="Polar residues" evidence="7">
    <location>
        <begin position="255"/>
        <end position="292"/>
    </location>
</feature>
<feature type="domain" description="C2H2-type" evidence="8">
    <location>
        <begin position="37"/>
        <end position="59"/>
    </location>
</feature>
<keyword evidence="2" id="KW-0479">Metal-binding</keyword>
<dbReference type="PROSITE" id="PS50157">
    <property type="entry name" value="ZINC_FINGER_C2H2_2"/>
    <property type="match status" value="4"/>
</dbReference>
<dbReference type="SUPFAM" id="SSF57667">
    <property type="entry name" value="beta-beta-alpha zinc fingers"/>
    <property type="match status" value="2"/>
</dbReference>
<dbReference type="GO" id="GO:0005634">
    <property type="term" value="C:nucleus"/>
    <property type="evidence" value="ECO:0007669"/>
    <property type="project" value="UniProtKB-SubCell"/>
</dbReference>
<keyword evidence="10" id="KW-1185">Reference proteome</keyword>
<keyword evidence="3 6" id="KW-0863">Zinc-finger</keyword>
<evidence type="ECO:0000256" key="5">
    <source>
        <dbReference type="ARBA" id="ARBA00023242"/>
    </source>
</evidence>
<feature type="region of interest" description="Disordered" evidence="7">
    <location>
        <begin position="145"/>
        <end position="174"/>
    </location>
</feature>
<dbReference type="PROSITE" id="PS00028">
    <property type="entry name" value="ZINC_FINGER_C2H2_1"/>
    <property type="match status" value="5"/>
</dbReference>
<feature type="domain" description="C2H2-type" evidence="8">
    <location>
        <begin position="453"/>
        <end position="475"/>
    </location>
</feature>
<keyword evidence="4" id="KW-0862">Zinc</keyword>
<dbReference type="GO" id="GO:0000981">
    <property type="term" value="F:DNA-binding transcription factor activity, RNA polymerase II-specific"/>
    <property type="evidence" value="ECO:0007669"/>
    <property type="project" value="TreeGrafter"/>
</dbReference>
<name>A0A8C7MBS4_ONCKI</name>
<evidence type="ECO:0000256" key="7">
    <source>
        <dbReference type="SAM" id="MobiDB-lite"/>
    </source>
</evidence>
<proteinExistence type="predicted"/>